<feature type="region of interest" description="Disordered" evidence="1">
    <location>
        <begin position="67"/>
        <end position="89"/>
    </location>
</feature>
<evidence type="ECO:0000313" key="3">
    <source>
        <dbReference type="Proteomes" id="UP000246702"/>
    </source>
</evidence>
<gene>
    <name evidence="2" type="ORF">BO94DRAFT_56785</name>
</gene>
<dbReference type="Proteomes" id="UP000246702">
    <property type="component" value="Unassembled WGS sequence"/>
</dbReference>
<sequence>MIRGQTGNTSTGIQSGPVSRTRRRPSPRRSRADPSTCKILIFHCFLHLFFSSSFFLSSSSSASTSTSTSTSTSSFLHPPGPPAPWPSAPPRDLSSFLVSSRALTVLSALRQRDPCNVTPPNILVWPLETGACASTSLLDPQSGISPPCNTPAGLSQPAIETFCSRRRPFHGLSR</sequence>
<accession>A0A317WN54</accession>
<dbReference type="GeneID" id="37116797"/>
<feature type="region of interest" description="Disordered" evidence="1">
    <location>
        <begin position="1"/>
        <end position="33"/>
    </location>
</feature>
<dbReference type="RefSeq" id="XP_025467642.1">
    <property type="nucleotide sequence ID" value="XM_025614654.1"/>
</dbReference>
<keyword evidence="3" id="KW-1185">Reference proteome</keyword>
<protein>
    <submittedName>
        <fullName evidence="2">Uncharacterized protein</fullName>
    </submittedName>
</protein>
<feature type="compositionally biased region" description="Basic residues" evidence="1">
    <location>
        <begin position="20"/>
        <end position="29"/>
    </location>
</feature>
<evidence type="ECO:0000313" key="2">
    <source>
        <dbReference type="EMBL" id="PWY87859.1"/>
    </source>
</evidence>
<comment type="caution">
    <text evidence="2">The sequence shown here is derived from an EMBL/GenBank/DDBJ whole genome shotgun (WGS) entry which is preliminary data.</text>
</comment>
<dbReference type="AlphaFoldDB" id="A0A317WN54"/>
<organism evidence="2 3">
    <name type="scientific">Aspergillus sclerotioniger CBS 115572</name>
    <dbReference type="NCBI Taxonomy" id="1450535"/>
    <lineage>
        <taxon>Eukaryota</taxon>
        <taxon>Fungi</taxon>
        <taxon>Dikarya</taxon>
        <taxon>Ascomycota</taxon>
        <taxon>Pezizomycotina</taxon>
        <taxon>Eurotiomycetes</taxon>
        <taxon>Eurotiomycetidae</taxon>
        <taxon>Eurotiales</taxon>
        <taxon>Aspergillaceae</taxon>
        <taxon>Aspergillus</taxon>
        <taxon>Aspergillus subgen. Circumdati</taxon>
    </lineage>
</organism>
<dbReference type="EMBL" id="MSFK01000013">
    <property type="protein sequence ID" value="PWY87859.1"/>
    <property type="molecule type" value="Genomic_DNA"/>
</dbReference>
<reference evidence="2 3" key="1">
    <citation type="submission" date="2016-12" db="EMBL/GenBank/DDBJ databases">
        <title>The genomes of Aspergillus section Nigri reveals drivers in fungal speciation.</title>
        <authorList>
            <consortium name="DOE Joint Genome Institute"/>
            <person name="Vesth T.C."/>
            <person name="Nybo J."/>
            <person name="Theobald S."/>
            <person name="Brandl J."/>
            <person name="Frisvad J.C."/>
            <person name="Nielsen K.F."/>
            <person name="Lyhne E.K."/>
            <person name="Kogle M.E."/>
            <person name="Kuo A."/>
            <person name="Riley R."/>
            <person name="Clum A."/>
            <person name="Nolan M."/>
            <person name="Lipzen A."/>
            <person name="Salamov A."/>
            <person name="Henrissat B."/>
            <person name="Wiebenga A."/>
            <person name="De Vries R.P."/>
            <person name="Grigoriev I.V."/>
            <person name="Mortensen U.H."/>
            <person name="Andersen M.R."/>
            <person name="Baker S.E."/>
        </authorList>
    </citation>
    <scope>NUCLEOTIDE SEQUENCE [LARGE SCALE GENOMIC DNA]</scope>
    <source>
        <strain evidence="2 3">CBS 115572</strain>
    </source>
</reference>
<evidence type="ECO:0000256" key="1">
    <source>
        <dbReference type="SAM" id="MobiDB-lite"/>
    </source>
</evidence>
<feature type="compositionally biased region" description="Low complexity" evidence="1">
    <location>
        <begin position="67"/>
        <end position="76"/>
    </location>
</feature>
<feature type="compositionally biased region" description="Polar residues" evidence="1">
    <location>
        <begin position="1"/>
        <end position="16"/>
    </location>
</feature>
<name>A0A317WN54_9EURO</name>
<proteinExistence type="predicted"/>
<feature type="compositionally biased region" description="Pro residues" evidence="1">
    <location>
        <begin position="78"/>
        <end position="89"/>
    </location>
</feature>